<dbReference type="Proteomes" id="UP001153714">
    <property type="component" value="Chromosome 3"/>
</dbReference>
<dbReference type="AlphaFoldDB" id="A0A9N9R876"/>
<evidence type="ECO:0000313" key="3">
    <source>
        <dbReference type="Proteomes" id="UP001153714"/>
    </source>
</evidence>
<evidence type="ECO:0000313" key="2">
    <source>
        <dbReference type="EMBL" id="CAG9791467.1"/>
    </source>
</evidence>
<dbReference type="GO" id="GO:0005886">
    <property type="term" value="C:plasma membrane"/>
    <property type="evidence" value="ECO:0007669"/>
    <property type="project" value="TreeGrafter"/>
</dbReference>
<accession>A0A9N9R876</accession>
<keyword evidence="1" id="KW-0472">Membrane</keyword>
<name>A0A9N9R876_9NEOP</name>
<proteinExistence type="predicted"/>
<reference evidence="2" key="1">
    <citation type="submission" date="2021-12" db="EMBL/GenBank/DDBJ databases">
        <authorList>
            <person name="King R."/>
        </authorList>
    </citation>
    <scope>NUCLEOTIDE SEQUENCE</scope>
</reference>
<evidence type="ECO:0008006" key="4">
    <source>
        <dbReference type="Google" id="ProtNLM"/>
    </source>
</evidence>
<dbReference type="GO" id="GO:0008528">
    <property type="term" value="F:G protein-coupled peptide receptor activity"/>
    <property type="evidence" value="ECO:0007669"/>
    <property type="project" value="TreeGrafter"/>
</dbReference>
<dbReference type="OrthoDB" id="7683403at2759"/>
<dbReference type="Gene3D" id="1.20.1070.10">
    <property type="entry name" value="Rhodopsin 7-helix transmembrane proteins"/>
    <property type="match status" value="1"/>
</dbReference>
<protein>
    <recommendedName>
        <fullName evidence="4">G-protein coupled receptor Mth2</fullName>
    </recommendedName>
</protein>
<dbReference type="PANTHER" id="PTHR47154:SF2">
    <property type="entry name" value="G-PROTEIN COUPLED RECEPTOR MTH-RELATED"/>
    <property type="match status" value="1"/>
</dbReference>
<feature type="transmembrane region" description="Helical" evidence="1">
    <location>
        <begin position="106"/>
        <end position="130"/>
    </location>
</feature>
<evidence type="ECO:0000256" key="1">
    <source>
        <dbReference type="SAM" id="Phobius"/>
    </source>
</evidence>
<reference evidence="2" key="2">
    <citation type="submission" date="2022-10" db="EMBL/GenBank/DDBJ databases">
        <authorList>
            <consortium name="ENA_rothamsted_submissions"/>
            <consortium name="culmorum"/>
            <person name="King R."/>
        </authorList>
    </citation>
    <scope>NUCLEOTIDE SEQUENCE</scope>
</reference>
<feature type="transmembrane region" description="Helical" evidence="1">
    <location>
        <begin position="78"/>
        <end position="100"/>
    </location>
</feature>
<keyword evidence="1" id="KW-1133">Transmembrane helix</keyword>
<dbReference type="InterPro" id="IPR051384">
    <property type="entry name" value="Mth_GPCR"/>
</dbReference>
<keyword evidence="3" id="KW-1185">Reference proteome</keyword>
<dbReference type="PANTHER" id="PTHR47154">
    <property type="entry name" value="G-PROTEIN COUPLED RECEPTOR MTH-RELATED"/>
    <property type="match status" value="1"/>
</dbReference>
<dbReference type="EMBL" id="OU893334">
    <property type="protein sequence ID" value="CAG9791467.1"/>
    <property type="molecule type" value="Genomic_DNA"/>
</dbReference>
<gene>
    <name evidence="2" type="ORF">DIATSA_LOCUS9079</name>
</gene>
<sequence length="192" mass="21843">MGNGVCWFGGVFQRKNDWPHYILFVIPMSLITGVNLVLLLLTVVHWVRVKSVAQQLHAGSEKDAIARRYRMYKENFQLTVKLFVLMSSTWLIRTIVIYTLGSSSKVPVVILIIQNLNELHGLWLFIILVFKPKKIYNYITRKLGPKKSNETSNDTLSSQAVSTNISMRTVVTSISNSTIPATSPNTEMKEER</sequence>
<organism evidence="2 3">
    <name type="scientific">Diatraea saccharalis</name>
    <name type="common">sugarcane borer</name>
    <dbReference type="NCBI Taxonomy" id="40085"/>
    <lineage>
        <taxon>Eukaryota</taxon>
        <taxon>Metazoa</taxon>
        <taxon>Ecdysozoa</taxon>
        <taxon>Arthropoda</taxon>
        <taxon>Hexapoda</taxon>
        <taxon>Insecta</taxon>
        <taxon>Pterygota</taxon>
        <taxon>Neoptera</taxon>
        <taxon>Endopterygota</taxon>
        <taxon>Lepidoptera</taxon>
        <taxon>Glossata</taxon>
        <taxon>Ditrysia</taxon>
        <taxon>Pyraloidea</taxon>
        <taxon>Crambidae</taxon>
        <taxon>Crambinae</taxon>
        <taxon>Diatraea</taxon>
    </lineage>
</organism>
<feature type="transmembrane region" description="Helical" evidence="1">
    <location>
        <begin position="20"/>
        <end position="47"/>
    </location>
</feature>
<keyword evidence="1" id="KW-0812">Transmembrane</keyword>